<reference evidence="2 3" key="1">
    <citation type="submission" date="2018-02" db="EMBL/GenBank/DDBJ databases">
        <title>Novel Leptospira species isolated from soil and water in Japan.</title>
        <authorList>
            <person name="Nakao R."/>
            <person name="Masuzawa T."/>
        </authorList>
    </citation>
    <scope>NUCLEOTIDE SEQUENCE [LARGE SCALE GENOMIC DNA]</scope>
    <source>
        <strain evidence="2 3">YH101</strain>
    </source>
</reference>
<dbReference type="SUPFAM" id="SSF48452">
    <property type="entry name" value="TPR-like"/>
    <property type="match status" value="1"/>
</dbReference>
<sequence>MLSLGGCEHLELIHRSDRHTIYRGIKNSLPVILKILNKEYPSQKELNDFASEYHILQSLASHRIVKAISLEKIENTLGIIFADIGGKALYKTSVLQYSLSQKIELFIKAVEGLQTIHDAELMHRDIKIHNIILNEETGDLQIIDFGSASRLTKQNTFISLHQSVEGTLAYISPEQTGRMNRTVDYRTDFYSLGITFYQIFTGKVPFFFPDPLELIHAHIAKTPIPPVDISNIPSSISNIILKLMEKDPNDRYQSAQGILKDLIKCRVYFEKYGLDGLNKFQLKVAEEDFSSRFQIPQKLYGREKEIQSIQSMFKSITKGASGLLFVSGVSGIGKTSLVSEIRKSVTESRGYYLTGKFDLLKRSIPYRAISQAFQSLVQQILTEGEASIQRWKLSLQNALGHNAKLLVDMVPDLASLLGEIPEMVSLSAEEAENRFHEAFQNFLDCLCKNEHPLVIFLDDLQWADLPSLQLIETIFLHSDRQHLFLILAYRSSEVVQGDAFSQTLERLKRIQKNHQEIFLFPIEKPDVYNLVKETLSCDPNTAGQLAEDLFHKTKGNPFFINAVFQGYYDKDLIKFRQNVWQLDLNKIKAEQIAENVIDFMVDKVKELPENLSQVLKFAACVGNWFRTEVFIHIYNQPRDIVTETLIQLSNEGFLNQTDFEVNFIHDKIREATYSLIPEKTRSLYHYQIANGYISLLHQYKLDDYIFTIVNQLNQGIAYLRTEEEFQRHIDYNLLAGKKALSSLAAEAAADFLKMAIRSLSPNSWQSDYERTLNIYSYLARAEYLSKNFEEAERIFNLILENSKTAEDQSVVYELKSSIYVSQNKMDEALSILKKAVGRLGIRLPAKPSEISPLPEIIKFKVKFGKRKIESLYDAPLLEEKKSNLILHLLNSAIAPSFIGQPALFPVIVLKMVNLSIRKGNSPLSAFAYSLFGIIQGSGLGDFNAGFAFGQLALRLLNRFKEEAKAVECKIRFIYANMISPWKRHAKEGESEFLKSISSGRESGDLQYTSYAINNLHFQKILMRQNLLEIKESFQKYDKLFQNLKQYNAYQLYQLNQQFIENLSGTIEDKVSLIGTYFDERVVLPEWIESKNANALFDFYLTKSRLEFLFGDARKALEYSWLADPYESAMLGMMFVPEHVFFQTLIIAECHEQSSIKDKKALLKRVAKNIKRLAKWSESCSENYAHKYFISLALQSWLLGKKEEAIARFKKAISLARLHGYLFEEAIANEWLAKYWLWKGEEPYAKYHLQEAKYAYETWGAVNKASQLVSEHSFLKQSSYLPKDLSQKIDPKHSISPIHSTSSHQFDLISVIKASQAISSEIQLDKLLETMMRILLENAGAESGLFILNRAEGFRIEAIGNFNRDEILTSQGIPLTDADKYPIHLINYVIRSKSVLLLNNALAEGVFVNDPYILSHQSKSILCYPIINHGILTGIIYLENNLLTSAFTEDQIEVLKVLSAQIGMSVENSLLFSNLEEKVEERTKNLNDALIAVSSLKEQQDMDYFLNTLLVEPLGVNHAHSKLVEVEFFLRQKKTFQFRGKDYELGGDINISDNLKLAGKSYTVFLNGDAMGKSVQGAGGVLVIGTIFKSIIQRTNSTDYGADLYPERWIKNAYYEMQKAFESFDGTMLMSTIFGLLDEEMGTLYFMNVSHPDLVLFRSGAAHYVRRSNELPKLGHDDPTLSVSLNVISLQNDDIILIGSDGKDDLIIGTDDAGYDIFNDDETLFLNHVEASKADLEQIYELVGKSGMIIDDLSLLKIKWLGKKDTIPESIHLETLQEIQALKVRKDFTSALELARGTHELYPDRNEYLLEISQIYAEEGEYKLAIDFGEKLRLREPKDTTNILNLVKCYLQIGKKNRAKEILHLALQALGQDPKLKEASELLT</sequence>
<dbReference type="SUPFAM" id="SSF56112">
    <property type="entry name" value="Protein kinase-like (PK-like)"/>
    <property type="match status" value="1"/>
</dbReference>
<dbReference type="InterPro" id="IPR008271">
    <property type="entry name" value="Ser/Thr_kinase_AS"/>
</dbReference>
<evidence type="ECO:0000313" key="3">
    <source>
        <dbReference type="Proteomes" id="UP000245133"/>
    </source>
</evidence>
<evidence type="ECO:0000313" key="2">
    <source>
        <dbReference type="EMBL" id="GBF52036.1"/>
    </source>
</evidence>
<dbReference type="Gene3D" id="3.30.450.40">
    <property type="match status" value="1"/>
</dbReference>
<dbReference type="Gene3D" id="1.10.510.10">
    <property type="entry name" value="Transferase(Phosphotransferase) domain 1"/>
    <property type="match status" value="1"/>
</dbReference>
<dbReference type="PROSITE" id="PS50011">
    <property type="entry name" value="PROTEIN_KINASE_DOM"/>
    <property type="match status" value="1"/>
</dbReference>
<dbReference type="InterPro" id="IPR000719">
    <property type="entry name" value="Prot_kinase_dom"/>
</dbReference>
<dbReference type="RefSeq" id="WP_108978414.1">
    <property type="nucleotide sequence ID" value="NZ_BFBB01000009.1"/>
</dbReference>
<dbReference type="SUPFAM" id="SSF52540">
    <property type="entry name" value="P-loop containing nucleoside triphosphate hydrolases"/>
    <property type="match status" value="1"/>
</dbReference>
<dbReference type="InterPro" id="IPR001932">
    <property type="entry name" value="PPM-type_phosphatase-like_dom"/>
</dbReference>
<name>A0A2P2E580_9LEPT</name>
<proteinExistence type="predicted"/>
<dbReference type="InterPro" id="IPR036457">
    <property type="entry name" value="PPM-type-like_dom_sf"/>
</dbReference>
<dbReference type="Gene3D" id="3.60.40.10">
    <property type="entry name" value="PPM-type phosphatase domain"/>
    <property type="match status" value="1"/>
</dbReference>
<dbReference type="SMART" id="SM00220">
    <property type="entry name" value="S_TKc"/>
    <property type="match status" value="1"/>
</dbReference>
<dbReference type="Proteomes" id="UP000245133">
    <property type="component" value="Unassembled WGS sequence"/>
</dbReference>
<dbReference type="Gene3D" id="3.40.50.300">
    <property type="entry name" value="P-loop containing nucleotide triphosphate hydrolases"/>
    <property type="match status" value="1"/>
</dbReference>
<gene>
    <name evidence="2" type="ORF">LPTSP4_35740</name>
</gene>
<dbReference type="SMART" id="SM00028">
    <property type="entry name" value="TPR"/>
    <property type="match status" value="3"/>
</dbReference>
<dbReference type="InterPro" id="IPR053159">
    <property type="entry name" value="Hybrid_Histidine_Kinase"/>
</dbReference>
<dbReference type="InterPro" id="IPR041664">
    <property type="entry name" value="AAA_16"/>
</dbReference>
<dbReference type="GO" id="GO:0004672">
    <property type="term" value="F:protein kinase activity"/>
    <property type="evidence" value="ECO:0007669"/>
    <property type="project" value="InterPro"/>
</dbReference>
<dbReference type="PROSITE" id="PS00108">
    <property type="entry name" value="PROTEIN_KINASE_ST"/>
    <property type="match status" value="1"/>
</dbReference>
<dbReference type="SMART" id="SM00065">
    <property type="entry name" value="GAF"/>
    <property type="match status" value="1"/>
</dbReference>
<accession>A0A2P2E580</accession>
<dbReference type="InterPro" id="IPR029016">
    <property type="entry name" value="GAF-like_dom_sf"/>
</dbReference>
<dbReference type="InterPro" id="IPR011009">
    <property type="entry name" value="Kinase-like_dom_sf"/>
</dbReference>
<dbReference type="OrthoDB" id="9801841at2"/>
<dbReference type="Pfam" id="PF01590">
    <property type="entry name" value="GAF"/>
    <property type="match status" value="1"/>
</dbReference>
<organism evidence="2 3">
    <name type="scientific">Leptospira ryugenii</name>
    <dbReference type="NCBI Taxonomy" id="1917863"/>
    <lineage>
        <taxon>Bacteria</taxon>
        <taxon>Pseudomonadati</taxon>
        <taxon>Spirochaetota</taxon>
        <taxon>Spirochaetia</taxon>
        <taxon>Leptospirales</taxon>
        <taxon>Leptospiraceae</taxon>
        <taxon>Leptospira</taxon>
    </lineage>
</organism>
<dbReference type="InterPro" id="IPR027417">
    <property type="entry name" value="P-loop_NTPase"/>
</dbReference>
<evidence type="ECO:0000259" key="1">
    <source>
        <dbReference type="PROSITE" id="PS50011"/>
    </source>
</evidence>
<dbReference type="InterPro" id="IPR003018">
    <property type="entry name" value="GAF"/>
</dbReference>
<dbReference type="PANTHER" id="PTHR43642">
    <property type="entry name" value="HYBRID SIGNAL TRANSDUCTION HISTIDINE KINASE G"/>
    <property type="match status" value="1"/>
</dbReference>
<protein>
    <submittedName>
        <fullName evidence="2">Kinase domain protein</fullName>
    </submittedName>
</protein>
<keyword evidence="2" id="KW-0808">Transferase</keyword>
<dbReference type="InterPro" id="IPR011990">
    <property type="entry name" value="TPR-like_helical_dom_sf"/>
</dbReference>
<dbReference type="Pfam" id="PF07228">
    <property type="entry name" value="SpoIIE"/>
    <property type="match status" value="1"/>
</dbReference>
<dbReference type="GO" id="GO:0005524">
    <property type="term" value="F:ATP binding"/>
    <property type="evidence" value="ECO:0007669"/>
    <property type="project" value="InterPro"/>
</dbReference>
<keyword evidence="2" id="KW-0418">Kinase</keyword>
<dbReference type="SUPFAM" id="SSF55781">
    <property type="entry name" value="GAF domain-like"/>
    <property type="match status" value="1"/>
</dbReference>
<dbReference type="Gene3D" id="1.25.40.10">
    <property type="entry name" value="Tetratricopeptide repeat domain"/>
    <property type="match status" value="2"/>
</dbReference>
<dbReference type="Pfam" id="PF13191">
    <property type="entry name" value="AAA_16"/>
    <property type="match status" value="1"/>
</dbReference>
<keyword evidence="3" id="KW-1185">Reference proteome</keyword>
<feature type="domain" description="Protein kinase" evidence="1">
    <location>
        <begin position="7"/>
        <end position="269"/>
    </location>
</feature>
<dbReference type="PANTHER" id="PTHR43642:SF1">
    <property type="entry name" value="HYBRID SIGNAL TRANSDUCTION HISTIDINE KINASE G"/>
    <property type="match status" value="1"/>
</dbReference>
<dbReference type="EMBL" id="BFBB01000009">
    <property type="protein sequence ID" value="GBF52036.1"/>
    <property type="molecule type" value="Genomic_DNA"/>
</dbReference>
<dbReference type="Pfam" id="PF00069">
    <property type="entry name" value="Pkinase"/>
    <property type="match status" value="1"/>
</dbReference>
<dbReference type="CDD" id="cd14014">
    <property type="entry name" value="STKc_PknB_like"/>
    <property type="match status" value="1"/>
</dbReference>
<comment type="caution">
    <text evidence="2">The sequence shown here is derived from an EMBL/GenBank/DDBJ whole genome shotgun (WGS) entry which is preliminary data.</text>
</comment>
<dbReference type="InterPro" id="IPR019734">
    <property type="entry name" value="TPR_rpt"/>
</dbReference>